<dbReference type="InterPro" id="IPR002307">
    <property type="entry name" value="Tyr-tRNA-ligase"/>
</dbReference>
<comment type="subcellular location">
    <subcellularLocation>
        <location evidence="10">Cytoplasm</location>
    </subcellularLocation>
</comment>
<proteinExistence type="inferred from homology"/>
<dbReference type="InterPro" id="IPR001412">
    <property type="entry name" value="aa-tRNA-synth_I_CS"/>
</dbReference>
<evidence type="ECO:0000256" key="7">
    <source>
        <dbReference type="ARBA" id="ARBA00022917"/>
    </source>
</evidence>
<dbReference type="PROSITE" id="PS50889">
    <property type="entry name" value="S4"/>
    <property type="match status" value="1"/>
</dbReference>
<dbReference type="Pfam" id="PF00579">
    <property type="entry name" value="tRNA-synt_1b"/>
    <property type="match status" value="1"/>
</dbReference>
<dbReference type="InterPro" id="IPR024088">
    <property type="entry name" value="Tyr-tRNA-ligase_bac-type"/>
</dbReference>
<comment type="function">
    <text evidence="10">Catalyzes the attachment of tyrosine to tRNA(Tyr) in a two-step reaction: tyrosine is first activated by ATP to form Tyr-AMP and then transferred to the acceptor end of tRNA(Tyr).</text>
</comment>
<dbReference type="SUPFAM" id="SSF52374">
    <property type="entry name" value="Nucleotidylyl transferase"/>
    <property type="match status" value="1"/>
</dbReference>
<dbReference type="PROSITE" id="PS00178">
    <property type="entry name" value="AA_TRNA_LIGASE_I"/>
    <property type="match status" value="1"/>
</dbReference>
<keyword evidence="6 11" id="KW-0694">RNA-binding</keyword>
<evidence type="ECO:0000256" key="6">
    <source>
        <dbReference type="ARBA" id="ARBA00022884"/>
    </source>
</evidence>
<keyword evidence="7 10" id="KW-0648">Protein biosynthesis</keyword>
<keyword evidence="8 10" id="KW-0030">Aminoacyl-tRNA synthetase</keyword>
<feature type="short sequence motif" description="'HIGH' region" evidence="10">
    <location>
        <begin position="42"/>
        <end position="51"/>
    </location>
</feature>
<dbReference type="HAMAP" id="MF_02007">
    <property type="entry name" value="Tyr_tRNA_synth_type2"/>
    <property type="match status" value="1"/>
</dbReference>
<dbReference type="InterPro" id="IPR014729">
    <property type="entry name" value="Rossmann-like_a/b/a_fold"/>
</dbReference>
<keyword evidence="5 10" id="KW-0067">ATP-binding</keyword>
<dbReference type="GO" id="GO:0004831">
    <property type="term" value="F:tyrosine-tRNA ligase activity"/>
    <property type="evidence" value="ECO:0007669"/>
    <property type="project" value="UniProtKB-UniRule"/>
</dbReference>
<dbReference type="RefSeq" id="WP_306761416.1">
    <property type="nucleotide sequence ID" value="NZ_CP118224.1"/>
</dbReference>
<protein>
    <recommendedName>
        <fullName evidence="10">Tyrosine--tRNA ligase</fullName>
        <ecNumber evidence="10">6.1.1.1</ecNumber>
    </recommendedName>
    <alternativeName>
        <fullName evidence="10">Tyrosyl-tRNA synthetase</fullName>
        <shortName evidence="10">TyrRS</shortName>
    </alternativeName>
</protein>
<reference evidence="13 14" key="1">
    <citation type="submission" date="2023-02" db="EMBL/GenBank/DDBJ databases">
        <title>Complete genome sequence of a novel bacterium Oceanimonas sp. NTOU-MSR1 isolated from marine coast sediment.</title>
        <authorList>
            <person name="Yang H.-T."/>
            <person name="Chen Y.-L."/>
            <person name="Ho Y.-N."/>
        </authorList>
    </citation>
    <scope>NUCLEOTIDE SEQUENCE [LARGE SCALE GENOMIC DNA]</scope>
    <source>
        <strain evidence="13 14">NTOU-MSR1</strain>
    </source>
</reference>
<evidence type="ECO:0000259" key="12">
    <source>
        <dbReference type="SMART" id="SM00363"/>
    </source>
</evidence>
<dbReference type="InterPro" id="IPR024108">
    <property type="entry name" value="Tyr-tRNA-ligase_bac_2"/>
</dbReference>
<dbReference type="GO" id="GO:0005829">
    <property type="term" value="C:cytosol"/>
    <property type="evidence" value="ECO:0007669"/>
    <property type="project" value="TreeGrafter"/>
</dbReference>
<evidence type="ECO:0000256" key="1">
    <source>
        <dbReference type="ARBA" id="ARBA00011738"/>
    </source>
</evidence>
<keyword evidence="14" id="KW-1185">Reference proteome</keyword>
<dbReference type="InterPro" id="IPR036986">
    <property type="entry name" value="S4_RNA-bd_sf"/>
</dbReference>
<dbReference type="Gene3D" id="3.40.50.620">
    <property type="entry name" value="HUPs"/>
    <property type="match status" value="1"/>
</dbReference>
<evidence type="ECO:0000256" key="2">
    <source>
        <dbReference type="ARBA" id="ARBA00022490"/>
    </source>
</evidence>
<dbReference type="GO" id="GO:0006437">
    <property type="term" value="P:tyrosyl-tRNA aminoacylation"/>
    <property type="evidence" value="ECO:0007669"/>
    <property type="project" value="UniProtKB-UniRule"/>
</dbReference>
<dbReference type="EMBL" id="CP118224">
    <property type="protein sequence ID" value="WMC10211.1"/>
    <property type="molecule type" value="Genomic_DNA"/>
</dbReference>
<dbReference type="CDD" id="cd00165">
    <property type="entry name" value="S4"/>
    <property type="match status" value="1"/>
</dbReference>
<dbReference type="FunFam" id="3.10.290.10:FF:000022">
    <property type="entry name" value="Tyrosine--tRNA ligase"/>
    <property type="match status" value="1"/>
</dbReference>
<gene>
    <name evidence="10 13" type="primary">tyrS</name>
    <name evidence="13" type="ORF">PU634_14145</name>
</gene>
<dbReference type="InterPro" id="IPR002305">
    <property type="entry name" value="aa-tRNA-synth_Ic"/>
</dbReference>
<dbReference type="PANTHER" id="PTHR11766:SF1">
    <property type="entry name" value="TYROSINE--TRNA LIGASE"/>
    <property type="match status" value="1"/>
</dbReference>
<dbReference type="SMART" id="SM00363">
    <property type="entry name" value="S4"/>
    <property type="match status" value="1"/>
</dbReference>
<organism evidence="13 14">
    <name type="scientific">Oceanimonas pelagia</name>
    <dbReference type="NCBI Taxonomy" id="3028314"/>
    <lineage>
        <taxon>Bacteria</taxon>
        <taxon>Pseudomonadati</taxon>
        <taxon>Pseudomonadota</taxon>
        <taxon>Gammaproteobacteria</taxon>
        <taxon>Aeromonadales</taxon>
        <taxon>Aeromonadaceae</taxon>
        <taxon>Oceanimonas</taxon>
    </lineage>
</organism>
<evidence type="ECO:0000313" key="13">
    <source>
        <dbReference type="EMBL" id="WMC10211.1"/>
    </source>
</evidence>
<dbReference type="CDD" id="cd00805">
    <property type="entry name" value="TyrRS_core"/>
    <property type="match status" value="1"/>
</dbReference>
<dbReference type="FunFam" id="1.10.240.10:FF:000006">
    <property type="entry name" value="Tyrosine--tRNA ligase"/>
    <property type="match status" value="1"/>
</dbReference>
<evidence type="ECO:0000256" key="5">
    <source>
        <dbReference type="ARBA" id="ARBA00022840"/>
    </source>
</evidence>
<evidence type="ECO:0000256" key="3">
    <source>
        <dbReference type="ARBA" id="ARBA00022598"/>
    </source>
</evidence>
<accession>A0AA50QBK4</accession>
<keyword evidence="2 10" id="KW-0963">Cytoplasm</keyword>
<dbReference type="KEGG" id="ope:PU634_14145"/>
<evidence type="ECO:0000313" key="14">
    <source>
        <dbReference type="Proteomes" id="UP001223802"/>
    </source>
</evidence>
<dbReference type="SUPFAM" id="SSF55174">
    <property type="entry name" value="Alpha-L RNA-binding motif"/>
    <property type="match status" value="1"/>
</dbReference>
<comment type="catalytic activity">
    <reaction evidence="9 10">
        <text>tRNA(Tyr) + L-tyrosine + ATP = L-tyrosyl-tRNA(Tyr) + AMP + diphosphate + H(+)</text>
        <dbReference type="Rhea" id="RHEA:10220"/>
        <dbReference type="Rhea" id="RHEA-COMP:9706"/>
        <dbReference type="Rhea" id="RHEA-COMP:9707"/>
        <dbReference type="ChEBI" id="CHEBI:15378"/>
        <dbReference type="ChEBI" id="CHEBI:30616"/>
        <dbReference type="ChEBI" id="CHEBI:33019"/>
        <dbReference type="ChEBI" id="CHEBI:58315"/>
        <dbReference type="ChEBI" id="CHEBI:78442"/>
        <dbReference type="ChEBI" id="CHEBI:78536"/>
        <dbReference type="ChEBI" id="CHEBI:456215"/>
        <dbReference type="EC" id="6.1.1.1"/>
    </reaction>
</comment>
<evidence type="ECO:0000256" key="4">
    <source>
        <dbReference type="ARBA" id="ARBA00022741"/>
    </source>
</evidence>
<feature type="short sequence motif" description="'KMSKS' region" evidence="10">
    <location>
        <begin position="226"/>
        <end position="230"/>
    </location>
</feature>
<dbReference type="GO" id="GO:0005524">
    <property type="term" value="F:ATP binding"/>
    <property type="evidence" value="ECO:0007669"/>
    <property type="project" value="UniProtKB-UniRule"/>
</dbReference>
<dbReference type="InterPro" id="IPR002942">
    <property type="entry name" value="S4_RNA-bd"/>
</dbReference>
<evidence type="ECO:0000256" key="10">
    <source>
        <dbReference type="HAMAP-Rule" id="MF_02007"/>
    </source>
</evidence>
<keyword evidence="3 10" id="KW-0436">Ligase</keyword>
<dbReference type="PANTHER" id="PTHR11766">
    <property type="entry name" value="TYROSYL-TRNA SYNTHETASE"/>
    <property type="match status" value="1"/>
</dbReference>
<evidence type="ECO:0000256" key="11">
    <source>
        <dbReference type="PROSITE-ProRule" id="PRU00182"/>
    </source>
</evidence>
<sequence length="398" mass="43637">MSQLEAALAEIKRGAEEILVEEELIAKLKEGRPLRVKLGMDPTAPDIHLGHTVILNKLRQFQDLGHEVLLLIGDFTAQVGDPSGKNSTRPPLTPEQVAENAKTYAEQAFKVLDPAKTQIVYNSSWLGELGATGMIRLASKLTVARMLERDDFKKRYAAGQSIAIHEFMYPLLQGYDSVALKADVELGGTDQKFNLLMGRELQKDAGMSPQVVLTMPLLEGLDGIKKMSKSAGNYIGVDEAPNEMFGKIMSLSDELMWRYFELLSRRSLDELAALKQQVADGANPRDTKILLAKEIITRYHSEAAAEQAHQDFVQRFQKNAIPDDLPEVTLTAGAEGIGIANLLKDAGLVASTSEALRMIKQGAVKVNGDKLEDGKLQVQPGQAVYQVGKRKFAKVTVA</sequence>
<dbReference type="Pfam" id="PF01479">
    <property type="entry name" value="S4"/>
    <property type="match status" value="1"/>
</dbReference>
<dbReference type="Proteomes" id="UP001223802">
    <property type="component" value="Chromosome"/>
</dbReference>
<dbReference type="PRINTS" id="PR01040">
    <property type="entry name" value="TRNASYNTHTYR"/>
</dbReference>
<dbReference type="Gene3D" id="3.10.290.10">
    <property type="entry name" value="RNA-binding S4 domain"/>
    <property type="match status" value="1"/>
</dbReference>
<dbReference type="AlphaFoldDB" id="A0AA50QBK4"/>
<feature type="domain" description="RNA-binding S4" evidence="12">
    <location>
        <begin position="337"/>
        <end position="396"/>
    </location>
</feature>
<dbReference type="EC" id="6.1.1.1" evidence="10"/>
<dbReference type="GO" id="GO:0003723">
    <property type="term" value="F:RNA binding"/>
    <property type="evidence" value="ECO:0007669"/>
    <property type="project" value="UniProtKB-KW"/>
</dbReference>
<feature type="binding site" evidence="10">
    <location>
        <position position="229"/>
    </location>
    <ligand>
        <name>ATP</name>
        <dbReference type="ChEBI" id="CHEBI:30616"/>
    </ligand>
</feature>
<comment type="similarity">
    <text evidence="10">Belongs to the class-I aminoacyl-tRNA synthetase family. TyrS type 2 subfamily.</text>
</comment>
<dbReference type="FunFam" id="3.40.50.620:FF:000061">
    <property type="entry name" value="Tyrosine--tRNA ligase"/>
    <property type="match status" value="1"/>
</dbReference>
<dbReference type="Gene3D" id="1.10.240.10">
    <property type="entry name" value="Tyrosyl-Transfer RNA Synthetase"/>
    <property type="match status" value="1"/>
</dbReference>
<comment type="subunit">
    <text evidence="1 10">Homodimer.</text>
</comment>
<keyword evidence="4 10" id="KW-0547">Nucleotide-binding</keyword>
<evidence type="ECO:0000256" key="8">
    <source>
        <dbReference type="ARBA" id="ARBA00023146"/>
    </source>
</evidence>
<evidence type="ECO:0000256" key="9">
    <source>
        <dbReference type="ARBA" id="ARBA00048248"/>
    </source>
</evidence>
<name>A0AA50QBK4_9GAMM</name>
<dbReference type="NCBIfam" id="TIGR00234">
    <property type="entry name" value="tyrS"/>
    <property type="match status" value="1"/>
</dbReference>